<dbReference type="GO" id="GO:0004984">
    <property type="term" value="F:olfactory receptor activity"/>
    <property type="evidence" value="ECO:0007669"/>
    <property type="project" value="InterPro"/>
</dbReference>
<keyword evidence="10" id="KW-1185">Reference proteome</keyword>
<keyword evidence="3" id="KW-0812">Transmembrane</keyword>
<evidence type="ECO:0000256" key="7">
    <source>
        <dbReference type="ARBA" id="ARBA00023170"/>
    </source>
</evidence>
<sequence>SVKTSDVAYEIEEWYNSSVNIKRSIITMMRQSQHPVILTCGKLYILSLDNFANVSIII</sequence>
<evidence type="ECO:0000256" key="8">
    <source>
        <dbReference type="ARBA" id="ARBA00023224"/>
    </source>
</evidence>
<dbReference type="AlphaFoldDB" id="A0AAD8EF52"/>
<gene>
    <name evidence="9" type="ORF">L9F63_018384</name>
</gene>
<keyword evidence="8" id="KW-0807">Transducer</keyword>
<evidence type="ECO:0000256" key="6">
    <source>
        <dbReference type="ARBA" id="ARBA00023136"/>
    </source>
</evidence>
<feature type="non-terminal residue" evidence="9">
    <location>
        <position position="1"/>
    </location>
</feature>
<keyword evidence="4" id="KW-0552">Olfaction</keyword>
<dbReference type="Pfam" id="PF02949">
    <property type="entry name" value="7tm_6"/>
    <property type="match status" value="1"/>
</dbReference>
<keyword evidence="5" id="KW-1133">Transmembrane helix</keyword>
<dbReference type="GO" id="GO:0016020">
    <property type="term" value="C:membrane"/>
    <property type="evidence" value="ECO:0007669"/>
    <property type="project" value="UniProtKB-SubCell"/>
</dbReference>
<name>A0AAD8EF52_DIPPU</name>
<evidence type="ECO:0000256" key="3">
    <source>
        <dbReference type="ARBA" id="ARBA00022692"/>
    </source>
</evidence>
<comment type="subcellular location">
    <subcellularLocation>
        <location evidence="1">Membrane</location>
        <topology evidence="1">Multi-pass membrane protein</topology>
    </subcellularLocation>
</comment>
<evidence type="ECO:0000313" key="10">
    <source>
        <dbReference type="Proteomes" id="UP001233999"/>
    </source>
</evidence>
<keyword evidence="2" id="KW-0716">Sensory transduction</keyword>
<dbReference type="EMBL" id="JASPKZ010005701">
    <property type="protein sequence ID" value="KAJ9588220.1"/>
    <property type="molecule type" value="Genomic_DNA"/>
</dbReference>
<dbReference type="InterPro" id="IPR004117">
    <property type="entry name" value="7tm6_olfct_rcpt"/>
</dbReference>
<proteinExistence type="predicted"/>
<reference evidence="9" key="2">
    <citation type="submission" date="2023-05" db="EMBL/GenBank/DDBJ databases">
        <authorList>
            <person name="Fouks B."/>
        </authorList>
    </citation>
    <scope>NUCLEOTIDE SEQUENCE</scope>
    <source>
        <strain evidence="9">Stay&amp;Tobe</strain>
        <tissue evidence="9">Testes</tissue>
    </source>
</reference>
<dbReference type="GO" id="GO:0005549">
    <property type="term" value="F:odorant binding"/>
    <property type="evidence" value="ECO:0007669"/>
    <property type="project" value="InterPro"/>
</dbReference>
<evidence type="ECO:0000256" key="1">
    <source>
        <dbReference type="ARBA" id="ARBA00004141"/>
    </source>
</evidence>
<comment type="caution">
    <text evidence="9">The sequence shown here is derived from an EMBL/GenBank/DDBJ whole genome shotgun (WGS) entry which is preliminary data.</text>
</comment>
<evidence type="ECO:0000256" key="5">
    <source>
        <dbReference type="ARBA" id="ARBA00022989"/>
    </source>
</evidence>
<keyword evidence="6" id="KW-0472">Membrane</keyword>
<protein>
    <submittedName>
        <fullName evidence="9">Uncharacterized protein</fullName>
    </submittedName>
</protein>
<evidence type="ECO:0000256" key="4">
    <source>
        <dbReference type="ARBA" id="ARBA00022725"/>
    </source>
</evidence>
<evidence type="ECO:0000313" key="9">
    <source>
        <dbReference type="EMBL" id="KAJ9588220.1"/>
    </source>
</evidence>
<keyword evidence="7" id="KW-0675">Receptor</keyword>
<organism evidence="9 10">
    <name type="scientific">Diploptera punctata</name>
    <name type="common">Pacific beetle cockroach</name>
    <dbReference type="NCBI Taxonomy" id="6984"/>
    <lineage>
        <taxon>Eukaryota</taxon>
        <taxon>Metazoa</taxon>
        <taxon>Ecdysozoa</taxon>
        <taxon>Arthropoda</taxon>
        <taxon>Hexapoda</taxon>
        <taxon>Insecta</taxon>
        <taxon>Pterygota</taxon>
        <taxon>Neoptera</taxon>
        <taxon>Polyneoptera</taxon>
        <taxon>Dictyoptera</taxon>
        <taxon>Blattodea</taxon>
        <taxon>Blaberoidea</taxon>
        <taxon>Blaberidae</taxon>
        <taxon>Diplopterinae</taxon>
        <taxon>Diploptera</taxon>
    </lineage>
</organism>
<accession>A0AAD8EF52</accession>
<dbReference type="Proteomes" id="UP001233999">
    <property type="component" value="Unassembled WGS sequence"/>
</dbReference>
<dbReference type="GO" id="GO:0007165">
    <property type="term" value="P:signal transduction"/>
    <property type="evidence" value="ECO:0007669"/>
    <property type="project" value="UniProtKB-KW"/>
</dbReference>
<evidence type="ECO:0000256" key="2">
    <source>
        <dbReference type="ARBA" id="ARBA00022606"/>
    </source>
</evidence>
<reference evidence="9" key="1">
    <citation type="journal article" date="2023" name="IScience">
        <title>Live-bearing cockroach genome reveals convergent evolutionary mechanisms linked to viviparity in insects and beyond.</title>
        <authorList>
            <person name="Fouks B."/>
            <person name="Harrison M.C."/>
            <person name="Mikhailova A.A."/>
            <person name="Marchal E."/>
            <person name="English S."/>
            <person name="Carruthers M."/>
            <person name="Jennings E.C."/>
            <person name="Chiamaka E.L."/>
            <person name="Frigard R.A."/>
            <person name="Pippel M."/>
            <person name="Attardo G.M."/>
            <person name="Benoit J.B."/>
            <person name="Bornberg-Bauer E."/>
            <person name="Tobe S.S."/>
        </authorList>
    </citation>
    <scope>NUCLEOTIDE SEQUENCE</scope>
    <source>
        <strain evidence="9">Stay&amp;Tobe</strain>
    </source>
</reference>